<dbReference type="InterPro" id="IPR014748">
    <property type="entry name" value="Enoyl-CoA_hydra_C"/>
</dbReference>
<name>A0A2V3TSZ4_9HYPH</name>
<evidence type="ECO:0000313" key="5">
    <source>
        <dbReference type="EMBL" id="PXW50563.1"/>
    </source>
</evidence>
<dbReference type="OrthoDB" id="7332872at2"/>
<dbReference type="CDD" id="cd06558">
    <property type="entry name" value="crotonase-like"/>
    <property type="match status" value="1"/>
</dbReference>
<dbReference type="Proteomes" id="UP000248021">
    <property type="component" value="Unassembled WGS sequence"/>
</dbReference>
<feature type="compositionally biased region" description="Polar residues" evidence="4">
    <location>
        <begin position="1"/>
        <end position="10"/>
    </location>
</feature>
<reference evidence="5 6" key="1">
    <citation type="submission" date="2018-05" db="EMBL/GenBank/DDBJ databases">
        <title>Genomic Encyclopedia of Type Strains, Phase IV (KMG-IV): sequencing the most valuable type-strain genomes for metagenomic binning, comparative biology and taxonomic classification.</title>
        <authorList>
            <person name="Goeker M."/>
        </authorList>
    </citation>
    <scope>NUCLEOTIDE SEQUENCE [LARGE SCALE GENOMIC DNA]</scope>
    <source>
        <strain evidence="5 6">DSM 6462</strain>
    </source>
</reference>
<evidence type="ECO:0000256" key="4">
    <source>
        <dbReference type="SAM" id="MobiDB-lite"/>
    </source>
</evidence>
<dbReference type="FunFam" id="1.10.12.10:FF:000001">
    <property type="entry name" value="Probable enoyl-CoA hydratase, mitochondrial"/>
    <property type="match status" value="1"/>
</dbReference>
<dbReference type="PROSITE" id="PS00166">
    <property type="entry name" value="ENOYL_COA_HYDRATASE"/>
    <property type="match status" value="1"/>
</dbReference>
<dbReference type="SUPFAM" id="SSF52096">
    <property type="entry name" value="ClpP/crotonase"/>
    <property type="match status" value="1"/>
</dbReference>
<dbReference type="Gene3D" id="1.10.12.10">
    <property type="entry name" value="Lyase 2-enoyl-coa Hydratase, Chain A, domain 2"/>
    <property type="match status" value="1"/>
</dbReference>
<dbReference type="InterPro" id="IPR018376">
    <property type="entry name" value="Enoyl-CoA_hyd/isom_CS"/>
</dbReference>
<dbReference type="InterPro" id="IPR029045">
    <property type="entry name" value="ClpP/crotonase-like_dom_sf"/>
</dbReference>
<sequence length="281" mass="29730">MPDPDLSSQEQADDGPQEQLRERVREQSIVVERLATGAVAIWLNRPERLNALGVAMVNDLLVTIEQVITEKATAIVLRAKGRAFCAGADLKERQMMDETARHAHNRAINAAVNSLAAAPVPTIAVINGLALGGGCELALGCDIRIAAASAMIGLTEARIGAIPGAGGTQRLPRLIGISRALDMMYSGEPVTALRAQDIGLVNLCVEDDGLDAAVMRYMEVLGSRSPAAASTLKKVVYEGVEMSLAGGLERERQALSAIFGSADYAEGLAAFAEKRPPQFSR</sequence>
<dbReference type="RefSeq" id="WP_110378562.1">
    <property type="nucleotide sequence ID" value="NZ_JAHBRY010000002.1"/>
</dbReference>
<evidence type="ECO:0000256" key="2">
    <source>
        <dbReference type="ARBA" id="ARBA00023239"/>
    </source>
</evidence>
<dbReference type="InterPro" id="IPR001753">
    <property type="entry name" value="Enoyl-CoA_hydra/iso"/>
</dbReference>
<keyword evidence="2" id="KW-0456">Lyase</keyword>
<feature type="region of interest" description="Disordered" evidence="4">
    <location>
        <begin position="1"/>
        <end position="21"/>
    </location>
</feature>
<dbReference type="PANTHER" id="PTHR11941">
    <property type="entry name" value="ENOYL-COA HYDRATASE-RELATED"/>
    <property type="match status" value="1"/>
</dbReference>
<accession>A0A2V3TSZ4</accession>
<dbReference type="AlphaFoldDB" id="A0A2V3TSZ4"/>
<protein>
    <submittedName>
        <fullName evidence="5">Short chain enoyl-CoA hydratase</fullName>
    </submittedName>
</protein>
<gene>
    <name evidence="5" type="ORF">C7450_1258</name>
</gene>
<comment type="caution">
    <text evidence="5">The sequence shown here is derived from an EMBL/GenBank/DDBJ whole genome shotgun (WGS) entry which is preliminary data.</text>
</comment>
<dbReference type="PANTHER" id="PTHR11941:SF54">
    <property type="entry name" value="ENOYL-COA HYDRATASE, MITOCHONDRIAL"/>
    <property type="match status" value="1"/>
</dbReference>
<organism evidence="5 6">
    <name type="scientific">Chelatococcus asaccharovorans</name>
    <dbReference type="NCBI Taxonomy" id="28210"/>
    <lineage>
        <taxon>Bacteria</taxon>
        <taxon>Pseudomonadati</taxon>
        <taxon>Pseudomonadota</taxon>
        <taxon>Alphaproteobacteria</taxon>
        <taxon>Hyphomicrobiales</taxon>
        <taxon>Chelatococcaceae</taxon>
        <taxon>Chelatococcus</taxon>
    </lineage>
</organism>
<comment type="similarity">
    <text evidence="1 3">Belongs to the enoyl-CoA hydratase/isomerase family.</text>
</comment>
<dbReference type="Gene3D" id="3.90.226.10">
    <property type="entry name" value="2-enoyl-CoA Hydratase, Chain A, domain 1"/>
    <property type="match status" value="1"/>
</dbReference>
<proteinExistence type="inferred from homology"/>
<dbReference type="Pfam" id="PF00378">
    <property type="entry name" value="ECH_1"/>
    <property type="match status" value="1"/>
</dbReference>
<dbReference type="GO" id="GO:0006635">
    <property type="term" value="P:fatty acid beta-oxidation"/>
    <property type="evidence" value="ECO:0007669"/>
    <property type="project" value="TreeGrafter"/>
</dbReference>
<evidence type="ECO:0000256" key="3">
    <source>
        <dbReference type="RuleBase" id="RU003707"/>
    </source>
</evidence>
<evidence type="ECO:0000313" key="6">
    <source>
        <dbReference type="Proteomes" id="UP000248021"/>
    </source>
</evidence>
<dbReference type="GO" id="GO:0016836">
    <property type="term" value="F:hydro-lyase activity"/>
    <property type="evidence" value="ECO:0007669"/>
    <property type="project" value="UniProtKB-ARBA"/>
</dbReference>
<dbReference type="EMBL" id="QJJK01000025">
    <property type="protein sequence ID" value="PXW50563.1"/>
    <property type="molecule type" value="Genomic_DNA"/>
</dbReference>
<keyword evidence="6" id="KW-1185">Reference proteome</keyword>
<evidence type="ECO:0000256" key="1">
    <source>
        <dbReference type="ARBA" id="ARBA00005254"/>
    </source>
</evidence>